<dbReference type="Proteomes" id="UP000298631">
    <property type="component" value="Chromosome"/>
</dbReference>
<protein>
    <submittedName>
        <fullName evidence="1">DUF4238 domain-containing protein</fullName>
    </submittedName>
</protein>
<sequence length="299" mass="33439">MALVGTISCRRMPLSEPKFHHYVSNFYLKGFAAEDRKKKHAIQVFDKFELKTFEKRTDKTGGAKNFNRSFSKADPNSVEKLYSYAVEEPAGAALKKVLQSKSLSSREDLERLLLFFAMTTARNPKQRSMLEAPMRQLDGLLIRSALGDDGNDILKKRNSRNLFSEEHVGMELPLIEPIFDSLCSKSWAILEAGDDAGEFVTSDFPLQIATANEDPPWGFESPGATIFVPLSKNLAILGQSGSLKASKLILDKTMVASFNFGTLVNAHRNIFFKTDDFLILDCDSSCVLDGREFFRKCIG</sequence>
<dbReference type="AlphaFoldDB" id="A0A4P8EEV1"/>
<dbReference type="InterPro" id="IPR025332">
    <property type="entry name" value="DUF4238"/>
</dbReference>
<dbReference type="Pfam" id="PF14022">
    <property type="entry name" value="DUF4238"/>
    <property type="match status" value="1"/>
</dbReference>
<gene>
    <name evidence="1" type="ORF">EOK75_05960</name>
</gene>
<evidence type="ECO:0000313" key="1">
    <source>
        <dbReference type="EMBL" id="QCO55358.1"/>
    </source>
</evidence>
<organism evidence="1 2">
    <name type="scientific">Pseudorhodobacter turbinis</name>
    <dbReference type="NCBI Taxonomy" id="2500533"/>
    <lineage>
        <taxon>Bacteria</taxon>
        <taxon>Pseudomonadati</taxon>
        <taxon>Pseudomonadota</taxon>
        <taxon>Alphaproteobacteria</taxon>
        <taxon>Rhodobacterales</taxon>
        <taxon>Paracoccaceae</taxon>
        <taxon>Pseudorhodobacter</taxon>
    </lineage>
</organism>
<dbReference type="OrthoDB" id="5918636at2"/>
<keyword evidence="2" id="KW-1185">Reference proteome</keyword>
<name>A0A4P8EEV1_9RHOB</name>
<proteinExistence type="predicted"/>
<evidence type="ECO:0000313" key="2">
    <source>
        <dbReference type="Proteomes" id="UP000298631"/>
    </source>
</evidence>
<dbReference type="EMBL" id="CP039964">
    <property type="protein sequence ID" value="QCO55358.1"/>
    <property type="molecule type" value="Genomic_DNA"/>
</dbReference>
<reference evidence="1 2" key="1">
    <citation type="submission" date="2019-05" db="EMBL/GenBank/DDBJ databases">
        <title>Pseudorhodobacter turbinis sp. nov., isolated from the gut of the Korean turban shell.</title>
        <authorList>
            <person name="Jeong Y.-S."/>
            <person name="Kang W.-R."/>
            <person name="Bae J.-W."/>
        </authorList>
    </citation>
    <scope>NUCLEOTIDE SEQUENCE [LARGE SCALE GENOMIC DNA]</scope>
    <source>
        <strain evidence="1 2">S12M18</strain>
    </source>
</reference>
<dbReference type="KEGG" id="pseb:EOK75_05960"/>
<accession>A0A4P8EEV1</accession>